<proteinExistence type="predicted"/>
<dbReference type="Proteomes" id="UP000824321">
    <property type="component" value="Chromosome"/>
</dbReference>
<dbReference type="InterPro" id="IPR051804">
    <property type="entry name" value="Carb_Metab_Reg_Kinase/Isom"/>
</dbReference>
<dbReference type="GO" id="GO:0016853">
    <property type="term" value="F:isomerase activity"/>
    <property type="evidence" value="ECO:0007669"/>
    <property type="project" value="UniProtKB-KW"/>
</dbReference>
<evidence type="ECO:0000256" key="1">
    <source>
        <dbReference type="ARBA" id="ARBA00022723"/>
    </source>
</evidence>
<dbReference type="PANTHER" id="PTHR42742:SF3">
    <property type="entry name" value="FRUCTOKINASE"/>
    <property type="match status" value="1"/>
</dbReference>
<dbReference type="PANTHER" id="PTHR42742">
    <property type="entry name" value="TRANSCRIPTIONAL REPRESSOR MPRA"/>
    <property type="match status" value="1"/>
</dbReference>
<dbReference type="InterPro" id="IPR014710">
    <property type="entry name" value="RmlC-like_jellyroll"/>
</dbReference>
<keyword evidence="3" id="KW-0413">Isomerase</keyword>
<protein>
    <submittedName>
        <fullName evidence="3">Class I mannose-6-phosphate isomerase</fullName>
    </submittedName>
</protein>
<dbReference type="EMBL" id="CP081294">
    <property type="protein sequence ID" value="QZD96267.1"/>
    <property type="molecule type" value="Genomic_DNA"/>
</dbReference>
<accession>A0ABX9A5G9</accession>
<dbReference type="RefSeq" id="WP_221431991.1">
    <property type="nucleotide sequence ID" value="NZ_CP081294.1"/>
</dbReference>
<organism evidence="3 4">
    <name type="scientific">Qipengyuania gelatinilytica</name>
    <dbReference type="NCBI Taxonomy" id="2867231"/>
    <lineage>
        <taxon>Bacteria</taxon>
        <taxon>Pseudomonadati</taxon>
        <taxon>Pseudomonadota</taxon>
        <taxon>Alphaproteobacteria</taxon>
        <taxon>Sphingomonadales</taxon>
        <taxon>Erythrobacteraceae</taxon>
        <taxon>Qipengyuania</taxon>
    </lineage>
</organism>
<name>A0ABX9A5G9_9SPHN</name>
<sequence length="270" mass="28935">MNSNSAIVPRLLVKPWGRDDLSPALVGDCDEAVGEIWFQPDAPLDTILTKYLFTSAKLSVQVHPKGELSPTGRGKDECWLILDAAPGAQLATGFRRDIGPDEIRGAARDGSIENLLAWREVAANDFLYVPAGTVHAMGPGLTLVEVQQSTDITYRLYDYGRDRPLHLEEAVRCAIGGEHPADLRRTIDPSRTQMLVEGPLFSVAHIAGGETGAVRERFEGAVQVIPLEGHCSTGGLTIASGSSAQAENLGQVDLSDCSRCLVAGLPLTPR</sequence>
<evidence type="ECO:0000313" key="3">
    <source>
        <dbReference type="EMBL" id="QZD96267.1"/>
    </source>
</evidence>
<gene>
    <name evidence="3" type="ORF">K3136_06160</name>
</gene>
<keyword evidence="2" id="KW-0862">Zinc</keyword>
<reference evidence="3 4" key="1">
    <citation type="submission" date="2021-08" db="EMBL/GenBank/DDBJ databases">
        <title>Comparative Genomics Analysis of the Genus Qipengyuania Reveals Extensive Genetic Diversity and Metabolic Versatility, Including the Description of Fifteen Novel Species.</title>
        <authorList>
            <person name="Liu Y."/>
        </authorList>
    </citation>
    <scope>NUCLEOTIDE SEQUENCE [LARGE SCALE GENOMIC DNA]</scope>
    <source>
        <strain evidence="3 4">1NDH1</strain>
    </source>
</reference>
<dbReference type="InterPro" id="IPR011051">
    <property type="entry name" value="RmlC_Cupin_sf"/>
</dbReference>
<keyword evidence="4" id="KW-1185">Reference proteome</keyword>
<keyword evidence="1" id="KW-0479">Metal-binding</keyword>
<dbReference type="SUPFAM" id="SSF51182">
    <property type="entry name" value="RmlC-like cupins"/>
    <property type="match status" value="1"/>
</dbReference>
<dbReference type="CDD" id="cd07010">
    <property type="entry name" value="cupin_PMI_type_I_N_bac"/>
    <property type="match status" value="1"/>
</dbReference>
<evidence type="ECO:0000313" key="4">
    <source>
        <dbReference type="Proteomes" id="UP000824321"/>
    </source>
</evidence>
<dbReference type="Gene3D" id="2.60.120.10">
    <property type="entry name" value="Jelly Rolls"/>
    <property type="match status" value="1"/>
</dbReference>
<evidence type="ECO:0000256" key="2">
    <source>
        <dbReference type="ARBA" id="ARBA00022833"/>
    </source>
</evidence>